<evidence type="ECO:0000259" key="1">
    <source>
        <dbReference type="SMART" id="SM00778"/>
    </source>
</evidence>
<dbReference type="InterPro" id="IPR009270">
    <property type="entry name" value="DUF927"/>
</dbReference>
<dbReference type="GO" id="GO:0004386">
    <property type="term" value="F:helicase activity"/>
    <property type="evidence" value="ECO:0007669"/>
    <property type="project" value="UniProtKB-KW"/>
</dbReference>
<evidence type="ECO:0000313" key="2">
    <source>
        <dbReference type="EMBL" id="CFQ59381.1"/>
    </source>
</evidence>
<dbReference type="CDD" id="cd01029">
    <property type="entry name" value="TOPRIM_primases"/>
    <property type="match status" value="1"/>
</dbReference>
<reference evidence="2 3" key="1">
    <citation type="submission" date="2015-03" db="EMBL/GenBank/DDBJ databases">
        <authorList>
            <person name="Murphy D."/>
        </authorList>
    </citation>
    <scope>NUCLEOTIDE SEQUENCE [LARGE SCALE GENOMIC DNA]</scope>
    <source>
        <strain evidence="2 3">IP26249</strain>
    </source>
</reference>
<keyword evidence="2" id="KW-0347">Helicase</keyword>
<dbReference type="Pfam" id="PF13362">
    <property type="entry name" value="Toprim_3"/>
    <property type="match status" value="1"/>
</dbReference>
<proteinExistence type="predicted"/>
<keyword evidence="2" id="KW-0808">Transferase</keyword>
<protein>
    <submittedName>
        <fullName evidence="2">Zinc-binding domain of primase-helicase family</fullName>
        <ecNumber evidence="2">2.7.7.-</ecNumber>
    </submittedName>
</protein>
<evidence type="ECO:0000313" key="3">
    <source>
        <dbReference type="Proteomes" id="UP000048841"/>
    </source>
</evidence>
<dbReference type="Pfam" id="PF08273">
    <property type="entry name" value="Zn_Ribbon_Prim"/>
    <property type="match status" value="1"/>
</dbReference>
<feature type="domain" description="DNA primase/helicase Gp4 N-terminal Bacteriophage T7-like" evidence="1">
    <location>
        <begin position="32"/>
        <end position="68"/>
    </location>
</feature>
<dbReference type="RefSeq" id="WP_023160816.1">
    <property type="nucleotide sequence ID" value="NZ_CGBR01000007.1"/>
</dbReference>
<keyword evidence="2" id="KW-0378">Hydrolase</keyword>
<dbReference type="SMART" id="SM00778">
    <property type="entry name" value="Prim_Zn_Ribbon"/>
    <property type="match status" value="1"/>
</dbReference>
<dbReference type="GO" id="GO:0016779">
    <property type="term" value="F:nucleotidyltransferase activity"/>
    <property type="evidence" value="ECO:0007669"/>
    <property type="project" value="UniProtKB-KW"/>
</dbReference>
<dbReference type="AlphaFoldDB" id="A0A0H5G5W0"/>
<gene>
    <name evidence="2" type="primary">traC_2</name>
    <name evidence="2" type="ORF">ERS137941_01469</name>
</gene>
<dbReference type="EC" id="2.7.7.-" evidence="2"/>
<dbReference type="EMBL" id="CGBR01000007">
    <property type="protein sequence ID" value="CFQ59381.1"/>
    <property type="molecule type" value="Genomic_DNA"/>
</dbReference>
<dbReference type="InterPro" id="IPR013237">
    <property type="entry name" value="Phage_T7_Gp4_N"/>
</dbReference>
<dbReference type="Pfam" id="PF06048">
    <property type="entry name" value="DUF927"/>
    <property type="match status" value="1"/>
</dbReference>
<name>A0A0H5G5W0_YEREN</name>
<organism evidence="2 3">
    <name type="scientific">Yersinia enterocolitica</name>
    <dbReference type="NCBI Taxonomy" id="630"/>
    <lineage>
        <taxon>Bacteria</taxon>
        <taxon>Pseudomonadati</taxon>
        <taxon>Pseudomonadota</taxon>
        <taxon>Gammaproteobacteria</taxon>
        <taxon>Enterobacterales</taxon>
        <taxon>Yersiniaceae</taxon>
        <taxon>Yersinia</taxon>
    </lineage>
</organism>
<dbReference type="Proteomes" id="UP000048841">
    <property type="component" value="Unassembled WGS sequence"/>
</dbReference>
<keyword evidence="2" id="KW-0548">Nucleotidyltransferase</keyword>
<dbReference type="InterPro" id="IPR006171">
    <property type="entry name" value="TOPRIM_dom"/>
</dbReference>
<keyword evidence="2" id="KW-0547">Nucleotide-binding</keyword>
<accession>A0A0H5G5W0</accession>
<dbReference type="GO" id="GO:0008270">
    <property type="term" value="F:zinc ion binding"/>
    <property type="evidence" value="ECO:0007669"/>
    <property type="project" value="InterPro"/>
</dbReference>
<dbReference type="InterPro" id="IPR034154">
    <property type="entry name" value="TOPRIM_DnaG/twinkle"/>
</dbReference>
<keyword evidence="2" id="KW-0067">ATP-binding</keyword>
<dbReference type="SUPFAM" id="SSF57783">
    <property type="entry name" value="Zinc beta-ribbon"/>
    <property type="match status" value="1"/>
</dbReference>
<sequence length="894" mass="97527">MSSQFVSETLQAARGRWPHILPALGITVPDNGKHGACPKCGGSDRFRFDDQEGRGTWICSQCSHGDGLDLIRLVSGNGAFQAATEVAKALALPNAPQEAIKPARNEIPEERKKAMVAKAYHALLARSSSGESSYLADKGLSGHSQSITQDVHKTGGMDFPAGSLLLPLTDIDGKLTGGQLISSLGDKRLLPNTVLKGAFIAVHPLEAGDNPELVVITEGYATALTLDMLTDGLVVAAVAANNLPNVAQHLRHKWPDARLIIAGDNDFDDGKENTGKQWAEKAAKAVDGWVSLPPTRHKADWDDYRRDNGLERAKEAFREEMILFGKGKTKLPQGFRLTQEYLWYDKLVNKSDGDTEIRNIKLCSPVRVTAITCDSDGGNYGRLLEWEDTNGISRKWAMPMEMLSSSGEELRRILLSNGLSYISTTGQARAHLMEYLSLCKPERKVTCVNKTGWHGSVYVLQDEVIGVGAESVILQTASVQGRDFRTAGTLDEWRDQVSRYCVGNGRVAFSVSLSFASPLLKLVGVGGGGYHLKGESTDGKTTTMKVAASVCGGTDFWHTWRSTGNALEGTASRRNDATLMLDEIREVDGREAGNIAYMLANGQGKARARTDGSLREANRWCLLFLSTGELSLVEHAANAGERTYAGVEVRMVQIPSDSGKHGVFEELHGFVGGKALSEHLEQAVASCYGEPFRAWLRLLTADLTGMTSKAKILLKEYTRLLTPVNAGNQVGRAVTRFALVAMAGELATQVGITGWPEGEAFRAAQTCLNAWMGDRGHTANQEDAAALEQVKEFITRNQFSRFADWHDERSRPANMVGFRRVDKGNNKEDAVTTFFILATGWKEICKGFDAKKVAQLCVKAGYLDVPEDARTQKNIRLPEMGLKRVYQFNSTVLG</sequence>